<dbReference type="SUPFAM" id="SSF56281">
    <property type="entry name" value="Metallo-hydrolase/oxidoreductase"/>
    <property type="match status" value="1"/>
</dbReference>
<dbReference type="PANTHER" id="PTHR43546">
    <property type="entry name" value="UPF0173 METAL-DEPENDENT HYDROLASE MJ1163-RELATED"/>
    <property type="match status" value="1"/>
</dbReference>
<comment type="caution">
    <text evidence="2">The sequence shown here is derived from an EMBL/GenBank/DDBJ whole genome shotgun (WGS) entry which is preliminary data.</text>
</comment>
<gene>
    <name evidence="2" type="ORF">BWY73_00902</name>
</gene>
<organism evidence="2 3">
    <name type="scientific">candidate division TA06 bacterium ADurb.Bin417</name>
    <dbReference type="NCBI Taxonomy" id="1852828"/>
    <lineage>
        <taxon>Bacteria</taxon>
        <taxon>Bacteria division TA06</taxon>
    </lineage>
</organism>
<dbReference type="Gene3D" id="3.60.15.10">
    <property type="entry name" value="Ribonuclease Z/Hydroxyacylglutathione hydrolase-like"/>
    <property type="match status" value="1"/>
</dbReference>
<dbReference type="InterPro" id="IPR050114">
    <property type="entry name" value="UPF0173_UPF0282_UlaG_hydrolase"/>
</dbReference>
<evidence type="ECO:0000313" key="2">
    <source>
        <dbReference type="EMBL" id="OPZ92192.1"/>
    </source>
</evidence>
<name>A0A1V5MGG4_UNCT6</name>
<accession>A0A1V5MGG4</accession>
<dbReference type="Proteomes" id="UP000485484">
    <property type="component" value="Unassembled WGS sequence"/>
</dbReference>
<sequence>MTDPFFAGGFEWEGHYETHLTRPAVPVDAIRRCDAVFITHLHGDHCDPAAVRTVWSRTGAPVIAPAEVLERLAAAGIGSRSLVRAEPGRTFEFGDLSLTTLTGYDHFLDHRGRPNKFAACLASGGARVFYSGDCHRVPPDLRGRELDAVFLWPHHQPERLREFRRFVRFEELVLMHGDRFKPGRFLCNKDYRRERRRIERLLPGVRVTIPERIASLLDFKRQLG</sequence>
<dbReference type="AlphaFoldDB" id="A0A1V5MGG4"/>
<dbReference type="EMBL" id="MWAK01000122">
    <property type="protein sequence ID" value="OPZ92192.1"/>
    <property type="molecule type" value="Genomic_DNA"/>
</dbReference>
<dbReference type="Pfam" id="PF12706">
    <property type="entry name" value="Lactamase_B_2"/>
    <property type="match status" value="1"/>
</dbReference>
<proteinExistence type="predicted"/>
<dbReference type="InterPro" id="IPR036866">
    <property type="entry name" value="RibonucZ/Hydroxyglut_hydro"/>
</dbReference>
<dbReference type="InterPro" id="IPR001279">
    <property type="entry name" value="Metallo-B-lactamas"/>
</dbReference>
<reference evidence="2 3" key="1">
    <citation type="submission" date="2017-02" db="EMBL/GenBank/DDBJ databases">
        <title>Delving into the versatile metabolic prowess of the omnipresent phylum Bacteroidetes.</title>
        <authorList>
            <person name="Nobu M.K."/>
            <person name="Mei R."/>
            <person name="Narihiro T."/>
            <person name="Kuroda K."/>
            <person name="Liu W.-T."/>
        </authorList>
    </citation>
    <scope>NUCLEOTIDE SEQUENCE [LARGE SCALE GENOMIC DNA]</scope>
    <source>
        <strain evidence="2">ADurb.Bin417</strain>
    </source>
</reference>
<dbReference type="PANTHER" id="PTHR43546:SF3">
    <property type="entry name" value="UPF0173 METAL-DEPENDENT HYDROLASE MJ1163"/>
    <property type="match status" value="1"/>
</dbReference>
<feature type="domain" description="Metallo-beta-lactamase" evidence="1">
    <location>
        <begin position="3"/>
        <end position="143"/>
    </location>
</feature>
<evidence type="ECO:0000313" key="3">
    <source>
        <dbReference type="Proteomes" id="UP000485484"/>
    </source>
</evidence>
<evidence type="ECO:0000259" key="1">
    <source>
        <dbReference type="Pfam" id="PF12706"/>
    </source>
</evidence>
<protein>
    <submittedName>
        <fullName evidence="2">Putative L-ascorbate 6-phosphate lactonase</fullName>
    </submittedName>
</protein>